<gene>
    <name evidence="3" type="ORF">F1735_21440</name>
</gene>
<dbReference type="SUPFAM" id="SSF53474">
    <property type="entry name" value="alpha/beta-Hydrolases"/>
    <property type="match status" value="1"/>
</dbReference>
<dbReference type="Gene3D" id="3.40.50.1820">
    <property type="entry name" value="alpha/beta hydrolase"/>
    <property type="match status" value="1"/>
</dbReference>
<dbReference type="Proteomes" id="UP000610594">
    <property type="component" value="Unassembled WGS sequence"/>
</dbReference>
<dbReference type="InterPro" id="IPR029058">
    <property type="entry name" value="AB_hydrolase_fold"/>
</dbReference>
<organism evidence="3 4">
    <name type="scientific">Massilia genomosp. 1</name>
    <dbReference type="NCBI Taxonomy" id="2609280"/>
    <lineage>
        <taxon>Bacteria</taxon>
        <taxon>Pseudomonadati</taxon>
        <taxon>Pseudomonadota</taxon>
        <taxon>Betaproteobacteria</taxon>
        <taxon>Burkholderiales</taxon>
        <taxon>Oxalobacteraceae</taxon>
        <taxon>Telluria group</taxon>
        <taxon>Massilia</taxon>
    </lineage>
</organism>
<keyword evidence="4" id="KW-1185">Reference proteome</keyword>
<dbReference type="InterPro" id="IPR001375">
    <property type="entry name" value="Peptidase_S9_cat"/>
</dbReference>
<protein>
    <submittedName>
        <fullName evidence="3">Prolyl oligopeptidase family serine peptidase</fullName>
    </submittedName>
</protein>
<dbReference type="PANTHER" id="PTHR22946">
    <property type="entry name" value="DIENELACTONE HYDROLASE DOMAIN-CONTAINING PROTEIN-RELATED"/>
    <property type="match status" value="1"/>
</dbReference>
<comment type="caution">
    <text evidence="3">The sequence shown here is derived from an EMBL/GenBank/DDBJ whole genome shotgun (WGS) entry which is preliminary data.</text>
</comment>
<name>A0ABX0MPY9_9BURK</name>
<dbReference type="PANTHER" id="PTHR22946:SF9">
    <property type="entry name" value="POLYKETIDE TRANSFERASE AF380"/>
    <property type="match status" value="1"/>
</dbReference>
<dbReference type="Pfam" id="PF00326">
    <property type="entry name" value="Peptidase_S9"/>
    <property type="match status" value="1"/>
</dbReference>
<dbReference type="EMBL" id="WHJF01000064">
    <property type="protein sequence ID" value="NHZ64831.1"/>
    <property type="molecule type" value="Genomic_DNA"/>
</dbReference>
<sequence>MLADARKGFRTTPIRKARAQEPIPAPPAGIFKLVRYDAAPGKLGAYLTPDPKDGKKHPAIVWMTGGDSNTIGDVWSPNPVNNDQSASAFRKAGIVMMFPSLRGGNDNPGEHEGFLGEVDDVLAAAAYLAKQPYVDPDRIYLGGHSTGGTLALLTAEISPRFRAVFAFGPVGEIDGYGGRFTSFNPADPREALLRSPARWLASVRSPVFVIEGATGNVDSLLAMRSATSNPHIRFIPVKGADHFSVLAPANRVIAQKILHDSGALTNITLSAPEITP</sequence>
<evidence type="ECO:0000256" key="1">
    <source>
        <dbReference type="ARBA" id="ARBA00022801"/>
    </source>
</evidence>
<evidence type="ECO:0000313" key="4">
    <source>
        <dbReference type="Proteomes" id="UP000610594"/>
    </source>
</evidence>
<keyword evidence="1" id="KW-0378">Hydrolase</keyword>
<reference evidence="3 4" key="1">
    <citation type="submission" date="2019-10" db="EMBL/GenBank/DDBJ databases">
        <title>Taxonomy of Antarctic Massilia spp.: description of Massilia rubra sp. nov., Massilia aquatica sp. nov., Massilia mucilaginosa sp. nov., Massilia frigida sp. nov. isolated from streams, lakes and regoliths.</title>
        <authorList>
            <person name="Holochova P."/>
            <person name="Sedlacek I."/>
            <person name="Kralova S."/>
            <person name="Maslanova I."/>
            <person name="Busse H.-J."/>
            <person name="Stankova E."/>
            <person name="Vrbovska V."/>
            <person name="Kovarovic V."/>
            <person name="Bartak M."/>
            <person name="Svec P."/>
            <person name="Pantucek R."/>
        </authorList>
    </citation>
    <scope>NUCLEOTIDE SEQUENCE [LARGE SCALE GENOMIC DNA]</scope>
    <source>
        <strain evidence="3 4">CCM 8694</strain>
    </source>
</reference>
<evidence type="ECO:0000259" key="2">
    <source>
        <dbReference type="Pfam" id="PF00326"/>
    </source>
</evidence>
<dbReference type="InterPro" id="IPR050261">
    <property type="entry name" value="FrsA_esterase"/>
</dbReference>
<accession>A0ABX0MPY9</accession>
<evidence type="ECO:0000313" key="3">
    <source>
        <dbReference type="EMBL" id="NHZ64831.1"/>
    </source>
</evidence>
<feature type="domain" description="Peptidase S9 prolyl oligopeptidase catalytic" evidence="2">
    <location>
        <begin position="86"/>
        <end position="180"/>
    </location>
</feature>
<proteinExistence type="predicted"/>